<dbReference type="PANTHER" id="PTHR38477">
    <property type="entry name" value="HYPOTHETICAL EXPORTED PROTEIN"/>
    <property type="match status" value="1"/>
</dbReference>
<dbReference type="Pfam" id="PF13645">
    <property type="entry name" value="YkuD_2"/>
    <property type="match status" value="1"/>
</dbReference>
<protein>
    <recommendedName>
        <fullName evidence="3">Murein L,D-transpeptidase catalytic domain family protein</fullName>
    </recommendedName>
</protein>
<accession>A0ABN8F3E9</accession>
<evidence type="ECO:0008006" key="3">
    <source>
        <dbReference type="Google" id="ProtNLM"/>
    </source>
</evidence>
<dbReference type="EMBL" id="CAKLPY010000008">
    <property type="protein sequence ID" value="CAH0997967.1"/>
    <property type="molecule type" value="Genomic_DNA"/>
</dbReference>
<name>A0ABN8F3E9_9BACT</name>
<comment type="caution">
    <text evidence="1">The sequence shown here is derived from an EMBL/GenBank/DDBJ whole genome shotgun (WGS) entry which is preliminary data.</text>
</comment>
<reference evidence="1" key="1">
    <citation type="submission" date="2021-12" db="EMBL/GenBank/DDBJ databases">
        <authorList>
            <person name="Rodrigo-Torres L."/>
            <person name="Arahal R. D."/>
            <person name="Lucena T."/>
        </authorList>
    </citation>
    <scope>NUCLEOTIDE SEQUENCE</scope>
    <source>
        <strain evidence="1">CECT 8858</strain>
    </source>
</reference>
<gene>
    <name evidence="1" type="ORF">EMA8858_04102</name>
</gene>
<evidence type="ECO:0000313" key="1">
    <source>
        <dbReference type="EMBL" id="CAH0997967.1"/>
    </source>
</evidence>
<keyword evidence="2" id="KW-1185">Reference proteome</keyword>
<proteinExistence type="predicted"/>
<dbReference type="Proteomes" id="UP000837932">
    <property type="component" value="Unassembled WGS sequence"/>
</dbReference>
<dbReference type="PANTHER" id="PTHR38477:SF1">
    <property type="entry name" value="MUREIN L,D-TRANSPEPTIDASE CATALYTIC DOMAIN FAMILY PROTEIN"/>
    <property type="match status" value="1"/>
</dbReference>
<dbReference type="InterPro" id="IPR032676">
    <property type="entry name" value="YkuD_2"/>
</dbReference>
<evidence type="ECO:0000313" key="2">
    <source>
        <dbReference type="Proteomes" id="UP000837932"/>
    </source>
</evidence>
<sequence length="226" mass="25358">MIHQEMLLLLKQLHEIIKIMLISFHLIAFLLNISLAKSPEIKLVTKVSEIQTLYTDCHLEGIVNYDAFKQSLLGFEKFHPAKPIITIVDFTLPSNVERFFVVDIVKKKLLFSSLVAHGQKSGDNIAHSFSNKMESHQSSLGFYLVGNEIQSPKHGAALLLFGLQKGINDNARRREIIIHGAKYVSTSFIHQYGRLGRSYGCPALPQELIPQVVPVLANGSLLYIHS</sequence>
<organism evidence="1 2">
    <name type="scientific">Emticicia aquatica</name>
    <dbReference type="NCBI Taxonomy" id="1681835"/>
    <lineage>
        <taxon>Bacteria</taxon>
        <taxon>Pseudomonadati</taxon>
        <taxon>Bacteroidota</taxon>
        <taxon>Cytophagia</taxon>
        <taxon>Cytophagales</taxon>
        <taxon>Leadbetterellaceae</taxon>
        <taxon>Emticicia</taxon>
    </lineage>
</organism>